<evidence type="ECO:0000313" key="2">
    <source>
        <dbReference type="Proteomes" id="UP000199028"/>
    </source>
</evidence>
<sequence length="110" mass="11832">MSDLWVSVHCEGTGGARHDSKLIERFSRVDGAWYAHVHGGIGNAVLGHARQRGGVEQTRTGYRFECPRCGVNSRVSMALIASTLDTLEANGLDRIDLNTLNALAHNGSTA</sequence>
<dbReference type="RefSeq" id="WP_090071129.1">
    <property type="nucleotide sequence ID" value="NZ_FOFT01000016.1"/>
</dbReference>
<name>A0A1H9XNQ6_9PSEU</name>
<reference evidence="2" key="1">
    <citation type="submission" date="2016-10" db="EMBL/GenBank/DDBJ databases">
        <authorList>
            <person name="Varghese N."/>
            <person name="Submissions S."/>
        </authorList>
    </citation>
    <scope>NUCLEOTIDE SEQUENCE [LARGE SCALE GENOMIC DNA]</scope>
    <source>
        <strain evidence="2">CGMCC 4.578</strain>
    </source>
</reference>
<protein>
    <submittedName>
        <fullName evidence="1">Uncharacterized protein</fullName>
    </submittedName>
</protein>
<evidence type="ECO:0000313" key="1">
    <source>
        <dbReference type="EMBL" id="SES47798.1"/>
    </source>
</evidence>
<organism evidence="1 2">
    <name type="scientific">Lentzea flaviverrucosa</name>
    <dbReference type="NCBI Taxonomy" id="200379"/>
    <lineage>
        <taxon>Bacteria</taxon>
        <taxon>Bacillati</taxon>
        <taxon>Actinomycetota</taxon>
        <taxon>Actinomycetes</taxon>
        <taxon>Pseudonocardiales</taxon>
        <taxon>Pseudonocardiaceae</taxon>
        <taxon>Lentzea</taxon>
    </lineage>
</organism>
<dbReference type="AlphaFoldDB" id="A0A1H9XNQ6"/>
<dbReference type="EMBL" id="FOFT01000016">
    <property type="protein sequence ID" value="SES47798.1"/>
    <property type="molecule type" value="Genomic_DNA"/>
</dbReference>
<accession>A0A1H9XNQ6</accession>
<proteinExistence type="predicted"/>
<keyword evidence="2" id="KW-1185">Reference proteome</keyword>
<gene>
    <name evidence="1" type="ORF">SAMN05216195_11630</name>
</gene>
<dbReference type="Proteomes" id="UP000199028">
    <property type="component" value="Unassembled WGS sequence"/>
</dbReference>